<keyword evidence="2" id="KW-1185">Reference proteome</keyword>
<organism evidence="1 2">
    <name type="scientific">Paludibacter propionicigenes (strain DSM 17365 / JCM 13257 / WB4)</name>
    <dbReference type="NCBI Taxonomy" id="694427"/>
    <lineage>
        <taxon>Bacteria</taxon>
        <taxon>Pseudomonadati</taxon>
        <taxon>Bacteroidota</taxon>
        <taxon>Bacteroidia</taxon>
        <taxon>Bacteroidales</taxon>
        <taxon>Paludibacteraceae</taxon>
        <taxon>Paludibacter</taxon>
    </lineage>
</organism>
<dbReference type="eggNOG" id="ENOG5032XT7">
    <property type="taxonomic scope" value="Bacteria"/>
</dbReference>
<keyword evidence="1" id="KW-0449">Lipoprotein</keyword>
<proteinExistence type="predicted"/>
<dbReference type="HOGENOM" id="CLU_082367_0_0_10"/>
<accession>E4T134</accession>
<protein>
    <submittedName>
        <fullName evidence="1">Putative lipoprotein</fullName>
    </submittedName>
</protein>
<sequence>MRKLYQSLILLMLFVLLVSCSERRKQEKQADERLKRIETLIKANSLNAAKIEIDSIHLLYPRLVDKRRIAAAFADTIAYIESTRNLAYCDSILPIKQRESDSIQKNFRFEKDLKYQDVGNYIYKTQQTESNISRTYLKSYVDENADIYLVSNYYGAKIEQTSLEASVNDLFAHTDTLEITNPAYHGYSDGGLHWETLTFKNNADKGVAAFIAQNATSKIKITLYGKRTYVYNLAETDKNAIVETYHLWKVKKDVVNLQKEVKKAKAIIARINSDKQNK</sequence>
<dbReference type="EMBL" id="CP002345">
    <property type="protein sequence ID" value="ADQ78415.1"/>
    <property type="molecule type" value="Genomic_DNA"/>
</dbReference>
<reference evidence="1 2" key="2">
    <citation type="journal article" date="2011" name="Stand. Genomic Sci.">
        <title>Complete genome sequence of Paludibacter propionicigenes type strain (WB4).</title>
        <authorList>
            <person name="Gronow S."/>
            <person name="Munk C."/>
            <person name="Lapidus A."/>
            <person name="Nolan M."/>
            <person name="Lucas S."/>
            <person name="Hammon N."/>
            <person name="Deshpande S."/>
            <person name="Cheng J.F."/>
            <person name="Tapia R."/>
            <person name="Han C."/>
            <person name="Goodwin L."/>
            <person name="Pitluck S."/>
            <person name="Liolios K."/>
            <person name="Ivanova N."/>
            <person name="Mavromatis K."/>
            <person name="Mikhailova N."/>
            <person name="Pati A."/>
            <person name="Chen A."/>
            <person name="Palaniappan K."/>
            <person name="Land M."/>
            <person name="Hauser L."/>
            <person name="Chang Y.J."/>
            <person name="Jeffries C.D."/>
            <person name="Brambilla E."/>
            <person name="Rohde M."/>
            <person name="Goker M."/>
            <person name="Detter J.C."/>
            <person name="Woyke T."/>
            <person name="Bristow J."/>
            <person name="Eisen J.A."/>
            <person name="Markowitz V."/>
            <person name="Hugenholtz P."/>
            <person name="Kyrpides N.C."/>
            <person name="Klenk H.P."/>
        </authorList>
    </citation>
    <scope>NUCLEOTIDE SEQUENCE [LARGE SCALE GENOMIC DNA]</scope>
    <source>
        <strain evidence="2">DSM 17365 / JCM 13257 / WB4</strain>
    </source>
</reference>
<dbReference type="Proteomes" id="UP000008718">
    <property type="component" value="Chromosome"/>
</dbReference>
<gene>
    <name evidence="1" type="ordered locus">Palpr_0253</name>
</gene>
<name>E4T134_PALPW</name>
<dbReference type="PROSITE" id="PS51257">
    <property type="entry name" value="PROKAR_LIPOPROTEIN"/>
    <property type="match status" value="1"/>
</dbReference>
<dbReference type="RefSeq" id="WP_013443784.1">
    <property type="nucleotide sequence ID" value="NC_014734.1"/>
</dbReference>
<evidence type="ECO:0000313" key="2">
    <source>
        <dbReference type="Proteomes" id="UP000008718"/>
    </source>
</evidence>
<reference key="1">
    <citation type="submission" date="2010-11" db="EMBL/GenBank/DDBJ databases">
        <title>The complete genome of Paludibacter propionicigenes DSM 17365.</title>
        <authorList>
            <consortium name="US DOE Joint Genome Institute (JGI-PGF)"/>
            <person name="Lucas S."/>
            <person name="Copeland A."/>
            <person name="Lapidus A."/>
            <person name="Bruce D."/>
            <person name="Goodwin L."/>
            <person name="Pitluck S."/>
            <person name="Kyrpides N."/>
            <person name="Mavromatis K."/>
            <person name="Ivanova N."/>
            <person name="Munk A.C."/>
            <person name="Brettin T."/>
            <person name="Detter J.C."/>
            <person name="Han C."/>
            <person name="Tapia R."/>
            <person name="Land M."/>
            <person name="Hauser L."/>
            <person name="Markowitz V."/>
            <person name="Cheng J.-F."/>
            <person name="Hugenholtz P."/>
            <person name="Woyke T."/>
            <person name="Wu D."/>
            <person name="Gronow S."/>
            <person name="Wellnitz S."/>
            <person name="Brambilla E."/>
            <person name="Klenk H.-P."/>
            <person name="Eisen J.A."/>
        </authorList>
    </citation>
    <scope>NUCLEOTIDE SEQUENCE</scope>
    <source>
        <strain>WB4</strain>
    </source>
</reference>
<evidence type="ECO:0000313" key="1">
    <source>
        <dbReference type="EMBL" id="ADQ78415.1"/>
    </source>
</evidence>
<dbReference type="KEGG" id="ppn:Palpr_0253"/>
<dbReference type="AlphaFoldDB" id="E4T134"/>
<dbReference type="OrthoDB" id="1118012at2"/>